<dbReference type="VEuPathDB" id="FungiDB:MCYG_02445"/>
<dbReference type="Pfam" id="PF13384">
    <property type="entry name" value="HTH_23"/>
    <property type="match status" value="1"/>
</dbReference>
<feature type="transmembrane region" description="Helical" evidence="1">
    <location>
        <begin position="49"/>
        <end position="69"/>
    </location>
</feature>
<dbReference type="InterPro" id="IPR009057">
    <property type="entry name" value="Homeodomain-like_sf"/>
</dbReference>
<protein>
    <recommendedName>
        <fullName evidence="4">Transposase Tc1-like domain-containing protein</fullName>
    </recommendedName>
</protein>
<accession>C5FFU1</accession>
<dbReference type="Proteomes" id="UP000002035">
    <property type="component" value="Unassembled WGS sequence"/>
</dbReference>
<name>C5FFU1_ARTOC</name>
<evidence type="ECO:0000313" key="3">
    <source>
        <dbReference type="Proteomes" id="UP000002035"/>
    </source>
</evidence>
<dbReference type="HOGENOM" id="CLU_1342953_0_0_1"/>
<gene>
    <name evidence="2" type="ORF">MCYG_02445</name>
</gene>
<dbReference type="RefSeq" id="XP_002849511.1">
    <property type="nucleotide sequence ID" value="XM_002849465.1"/>
</dbReference>
<dbReference type="SUPFAM" id="SSF46689">
    <property type="entry name" value="Homeodomain-like"/>
    <property type="match status" value="1"/>
</dbReference>
<keyword evidence="1" id="KW-0812">Transmembrane</keyword>
<keyword evidence="1" id="KW-1133">Transmembrane helix</keyword>
<dbReference type="OrthoDB" id="4890185at2759"/>
<proteinExistence type="predicted"/>
<dbReference type="GeneID" id="9223370"/>
<organism evidence="2 3">
    <name type="scientific">Arthroderma otae (strain ATCC MYA-4605 / CBS 113480)</name>
    <name type="common">Microsporum canis</name>
    <dbReference type="NCBI Taxonomy" id="554155"/>
    <lineage>
        <taxon>Eukaryota</taxon>
        <taxon>Fungi</taxon>
        <taxon>Dikarya</taxon>
        <taxon>Ascomycota</taxon>
        <taxon>Pezizomycotina</taxon>
        <taxon>Eurotiomycetes</taxon>
        <taxon>Eurotiomycetidae</taxon>
        <taxon>Onygenales</taxon>
        <taxon>Arthrodermataceae</taxon>
        <taxon>Microsporum</taxon>
    </lineage>
</organism>
<dbReference type="EMBL" id="DS995702">
    <property type="protein sequence ID" value="EEQ29626.1"/>
    <property type="molecule type" value="Genomic_DNA"/>
</dbReference>
<sequence length="204" mass="23318">MAASFHLITGETKSHVKNTLASHKYLHTALISKMRFLFTCSGENNAPLISPYLTFFVFAVFGVTNYPYLTRDLRLQVLTLHEHGFSYTQIAKAKGLTYRQVYYTCKQGVPSPRKRTGRPPTLSEEQVKILVNYVCASLKNRQLSFDELAEKLPFGVGAYTIRSALRKAGFQQDHSPWEKEDWQWRINDGIGCVYMYVNLYGCQG</sequence>
<evidence type="ECO:0000256" key="1">
    <source>
        <dbReference type="SAM" id="Phobius"/>
    </source>
</evidence>
<keyword evidence="3" id="KW-1185">Reference proteome</keyword>
<dbReference type="AlphaFoldDB" id="C5FFU1"/>
<keyword evidence="1" id="KW-0472">Membrane</keyword>
<evidence type="ECO:0008006" key="4">
    <source>
        <dbReference type="Google" id="ProtNLM"/>
    </source>
</evidence>
<dbReference type="STRING" id="554155.C5FFU1"/>
<dbReference type="eggNOG" id="ENOG502QUTZ">
    <property type="taxonomic scope" value="Eukaryota"/>
</dbReference>
<evidence type="ECO:0000313" key="2">
    <source>
        <dbReference type="EMBL" id="EEQ29626.1"/>
    </source>
</evidence>
<reference evidence="3" key="1">
    <citation type="journal article" date="2012" name="MBio">
        <title>Comparative genome analysis of Trichophyton rubrum and related dermatophytes reveals candidate genes involved in infection.</title>
        <authorList>
            <person name="Martinez D.A."/>
            <person name="Oliver B.G."/>
            <person name="Graeser Y."/>
            <person name="Goldberg J.M."/>
            <person name="Li W."/>
            <person name="Martinez-Rossi N.M."/>
            <person name="Monod M."/>
            <person name="Shelest E."/>
            <person name="Barton R.C."/>
            <person name="Birch E."/>
            <person name="Brakhage A.A."/>
            <person name="Chen Z."/>
            <person name="Gurr S.J."/>
            <person name="Heiman D."/>
            <person name="Heitman J."/>
            <person name="Kosti I."/>
            <person name="Rossi A."/>
            <person name="Saif S."/>
            <person name="Samalova M."/>
            <person name="Saunders C.W."/>
            <person name="Shea T."/>
            <person name="Summerbell R.C."/>
            <person name="Xu J."/>
            <person name="Young S."/>
            <person name="Zeng Q."/>
            <person name="Birren B.W."/>
            <person name="Cuomo C.A."/>
            <person name="White T.C."/>
        </authorList>
    </citation>
    <scope>NUCLEOTIDE SEQUENCE [LARGE SCALE GENOMIC DNA]</scope>
    <source>
        <strain evidence="3">ATCC MYA-4605 / CBS 113480</strain>
    </source>
</reference>